<evidence type="ECO:0000313" key="3">
    <source>
        <dbReference type="EMBL" id="PXF42797.1"/>
    </source>
</evidence>
<feature type="domain" description="GH16" evidence="1">
    <location>
        <begin position="66"/>
        <end position="327"/>
    </location>
</feature>
<accession>A0A2V3IL69</accession>
<dbReference type="SUPFAM" id="SSF49899">
    <property type="entry name" value="Concanavalin A-like lectins/glucanases"/>
    <property type="match status" value="1"/>
</dbReference>
<dbReference type="EMBL" id="NBIV01000149">
    <property type="protein sequence ID" value="PXF42797.1"/>
    <property type="molecule type" value="Genomic_DNA"/>
</dbReference>
<name>A0A2V3IL69_9FLOR</name>
<keyword evidence="4" id="KW-1185">Reference proteome</keyword>
<evidence type="ECO:0000313" key="2">
    <source>
        <dbReference type="EMBL" id="PXF39577.1"/>
    </source>
</evidence>
<comment type="caution">
    <text evidence="3">The sequence shown here is derived from an EMBL/GenBank/DDBJ whole genome shotgun (WGS) entry which is preliminary data.</text>
</comment>
<protein>
    <submittedName>
        <fullName evidence="3">Beta-porphyranase A</fullName>
    </submittedName>
</protein>
<dbReference type="Pfam" id="PF00722">
    <property type="entry name" value="Glyco_hydro_16"/>
    <property type="match status" value="1"/>
</dbReference>
<evidence type="ECO:0000259" key="1">
    <source>
        <dbReference type="PROSITE" id="PS51762"/>
    </source>
</evidence>
<dbReference type="Proteomes" id="UP000247409">
    <property type="component" value="Unassembled WGS sequence"/>
</dbReference>
<dbReference type="AlphaFoldDB" id="A0A2V3IL69"/>
<dbReference type="InterPro" id="IPR000757">
    <property type="entry name" value="Beta-glucanase-like"/>
</dbReference>
<proteinExistence type="predicted"/>
<gene>
    <name evidence="3" type="ORF">BWQ96_07448</name>
    <name evidence="2" type="ORF">BWQ96_10726</name>
</gene>
<dbReference type="InterPro" id="IPR013320">
    <property type="entry name" value="ConA-like_dom_sf"/>
</dbReference>
<dbReference type="GO" id="GO:0005975">
    <property type="term" value="P:carbohydrate metabolic process"/>
    <property type="evidence" value="ECO:0007669"/>
    <property type="project" value="InterPro"/>
</dbReference>
<dbReference type="PROSITE" id="PS51762">
    <property type="entry name" value="GH16_2"/>
    <property type="match status" value="1"/>
</dbReference>
<dbReference type="EMBL" id="NBIV01000665">
    <property type="protein sequence ID" value="PXF39577.1"/>
    <property type="molecule type" value="Genomic_DNA"/>
</dbReference>
<organism evidence="3 4">
    <name type="scientific">Gracilariopsis chorda</name>
    <dbReference type="NCBI Taxonomy" id="448386"/>
    <lineage>
        <taxon>Eukaryota</taxon>
        <taxon>Rhodophyta</taxon>
        <taxon>Florideophyceae</taxon>
        <taxon>Rhodymeniophycidae</taxon>
        <taxon>Gracilariales</taxon>
        <taxon>Gracilariaceae</taxon>
        <taxon>Gracilariopsis</taxon>
    </lineage>
</organism>
<evidence type="ECO:0000313" key="4">
    <source>
        <dbReference type="Proteomes" id="UP000247409"/>
    </source>
</evidence>
<reference evidence="3 4" key="1">
    <citation type="journal article" date="2018" name="Mol. Biol. Evol.">
        <title>Analysis of the draft genome of the red seaweed Gracilariopsis chorda provides insights into genome size evolution in Rhodophyta.</title>
        <authorList>
            <person name="Lee J."/>
            <person name="Yang E.C."/>
            <person name="Graf L."/>
            <person name="Yang J.H."/>
            <person name="Qiu H."/>
            <person name="Zel Zion U."/>
            <person name="Chan C.X."/>
            <person name="Stephens T.G."/>
            <person name="Weber A.P.M."/>
            <person name="Boo G.H."/>
            <person name="Boo S.M."/>
            <person name="Kim K.M."/>
            <person name="Shin Y."/>
            <person name="Jung M."/>
            <person name="Lee S.J."/>
            <person name="Yim H.S."/>
            <person name="Lee J.H."/>
            <person name="Bhattacharya D."/>
            <person name="Yoon H.S."/>
        </authorList>
    </citation>
    <scope>NUCLEOTIDE SEQUENCE [LARGE SCALE GENOMIC DNA]</scope>
    <source>
        <strain evidence="3 4">SKKU-2015</strain>
        <tissue evidence="3">Whole body</tissue>
    </source>
</reference>
<dbReference type="Gene3D" id="2.60.120.200">
    <property type="match status" value="1"/>
</dbReference>
<dbReference type="GO" id="GO:0004553">
    <property type="term" value="F:hydrolase activity, hydrolyzing O-glycosyl compounds"/>
    <property type="evidence" value="ECO:0007669"/>
    <property type="project" value="InterPro"/>
</dbReference>
<sequence>MNFKGGWIAQPFPPVSLQNGEPWVEDVGNESNEMQLGPLPNYNSEDPNAENYLPPQIVRDQLASGYEFERNDSLSIELNVSNDQTVDSNQLRNWTTENAWTGRFPAIFFAKNSIVSNNCLVQVVNIADSSDRETIRQECSDDEDAQKWIEDGKDVYDTTFFRSEQQMMYGYVEIACKLGDSSLSSAFWLKEHRGLEREIDVFEFSTSKKDSGYSAPFSNMYNMNIHKFTTDGDFSAQRSINMCTNLSQQELIKIGFLWTTTHLHWYINDVEIRKVQHNGEFCDLGMNIQLDREYLSWFGLPNDEQGGTDTFGDFVVHYVRTWNIVASHVGEETSQQD</sequence>